<feature type="compositionally biased region" description="Basic and acidic residues" evidence="1">
    <location>
        <begin position="28"/>
        <end position="72"/>
    </location>
</feature>
<accession>A0A445DPD5</accession>
<evidence type="ECO:0000313" key="5">
    <source>
        <dbReference type="Proteomes" id="UP000289738"/>
    </source>
</evidence>
<keyword evidence="5" id="KW-1185">Reference proteome</keyword>
<feature type="compositionally biased region" description="Basic residues" evidence="1">
    <location>
        <begin position="1"/>
        <end position="11"/>
    </location>
</feature>
<reference evidence="4 5" key="1">
    <citation type="submission" date="2019-01" db="EMBL/GenBank/DDBJ databases">
        <title>Sequencing of cultivated peanut Arachis hypogaea provides insights into genome evolution and oil improvement.</title>
        <authorList>
            <person name="Chen X."/>
        </authorList>
    </citation>
    <scope>NUCLEOTIDE SEQUENCE [LARGE SCALE GENOMIC DNA]</scope>
    <source>
        <strain evidence="5">cv. Fuhuasheng</strain>
        <tissue evidence="4">Leaves</tissue>
    </source>
</reference>
<dbReference type="EMBL" id="SDMP01000003">
    <property type="protein sequence ID" value="RYR65033.1"/>
    <property type="molecule type" value="Genomic_DNA"/>
</dbReference>
<proteinExistence type="predicted"/>
<evidence type="ECO:0000259" key="3">
    <source>
        <dbReference type="Pfam" id="PF13966"/>
    </source>
</evidence>
<evidence type="ECO:0000313" key="4">
    <source>
        <dbReference type="EMBL" id="RYR65033.1"/>
    </source>
</evidence>
<dbReference type="STRING" id="3818.A0A445DPD5"/>
<dbReference type="InterPro" id="IPR036397">
    <property type="entry name" value="RNaseH_sf"/>
</dbReference>
<feature type="domain" description="Reverse transcriptase zinc-binding" evidence="3">
    <location>
        <begin position="458"/>
        <end position="543"/>
    </location>
</feature>
<dbReference type="AlphaFoldDB" id="A0A445DPD5"/>
<dbReference type="InterPro" id="IPR002156">
    <property type="entry name" value="RNaseH_domain"/>
</dbReference>
<dbReference type="Pfam" id="PF13966">
    <property type="entry name" value="zf-RVT"/>
    <property type="match status" value="1"/>
</dbReference>
<feature type="compositionally biased region" description="Basic and acidic residues" evidence="1">
    <location>
        <begin position="211"/>
        <end position="222"/>
    </location>
</feature>
<evidence type="ECO:0000256" key="1">
    <source>
        <dbReference type="SAM" id="MobiDB-lite"/>
    </source>
</evidence>
<protein>
    <submittedName>
        <fullName evidence="4">Uncharacterized protein</fullName>
    </submittedName>
</protein>
<feature type="compositionally biased region" description="Basic and acidic residues" evidence="1">
    <location>
        <begin position="239"/>
        <end position="252"/>
    </location>
</feature>
<dbReference type="Proteomes" id="UP000289738">
    <property type="component" value="Chromosome A03"/>
</dbReference>
<dbReference type="InterPro" id="IPR053151">
    <property type="entry name" value="RNase_H-like"/>
</dbReference>
<feature type="region of interest" description="Disordered" evidence="1">
    <location>
        <begin position="1"/>
        <end position="161"/>
    </location>
</feature>
<dbReference type="SUPFAM" id="SSF53098">
    <property type="entry name" value="Ribonuclease H-like"/>
    <property type="match status" value="1"/>
</dbReference>
<dbReference type="PANTHER" id="PTHR47723:SF19">
    <property type="entry name" value="POLYNUCLEOTIDYL TRANSFERASE, RIBONUCLEASE H-LIKE SUPERFAMILY PROTEIN"/>
    <property type="match status" value="1"/>
</dbReference>
<dbReference type="CDD" id="cd06222">
    <property type="entry name" value="RNase_H_like"/>
    <property type="match status" value="1"/>
</dbReference>
<dbReference type="InterPro" id="IPR044730">
    <property type="entry name" value="RNase_H-like_dom_plant"/>
</dbReference>
<feature type="domain" description="RNase H type-1" evidence="2">
    <location>
        <begin position="649"/>
        <end position="769"/>
    </location>
</feature>
<dbReference type="InterPro" id="IPR026960">
    <property type="entry name" value="RVT-Znf"/>
</dbReference>
<organism evidence="4 5">
    <name type="scientific">Arachis hypogaea</name>
    <name type="common">Peanut</name>
    <dbReference type="NCBI Taxonomy" id="3818"/>
    <lineage>
        <taxon>Eukaryota</taxon>
        <taxon>Viridiplantae</taxon>
        <taxon>Streptophyta</taxon>
        <taxon>Embryophyta</taxon>
        <taxon>Tracheophyta</taxon>
        <taxon>Spermatophyta</taxon>
        <taxon>Magnoliopsida</taxon>
        <taxon>eudicotyledons</taxon>
        <taxon>Gunneridae</taxon>
        <taxon>Pentapetalae</taxon>
        <taxon>rosids</taxon>
        <taxon>fabids</taxon>
        <taxon>Fabales</taxon>
        <taxon>Fabaceae</taxon>
        <taxon>Papilionoideae</taxon>
        <taxon>50 kb inversion clade</taxon>
        <taxon>dalbergioids sensu lato</taxon>
        <taxon>Dalbergieae</taxon>
        <taxon>Pterocarpus clade</taxon>
        <taxon>Arachis</taxon>
    </lineage>
</organism>
<dbReference type="PANTHER" id="PTHR47723">
    <property type="entry name" value="OS05G0353850 PROTEIN"/>
    <property type="match status" value="1"/>
</dbReference>
<evidence type="ECO:0000259" key="2">
    <source>
        <dbReference type="Pfam" id="PF13456"/>
    </source>
</evidence>
<sequence>MVKRYSNKKRNQIGTKESQGNQRQITKNNEERDKSPRRKDPDGSRFMVLHEKTSEEAQRSVDHGENGLKELEVDGLQHSQAQTDVAKTPVQKRVLRNGAGKNPQSHKKATPLSKGLSDSGGKLNHARKKESNPVTDSPDPKGLEPQPKATKGKESDPDLESMELVVRDYMKKMEQEKWEAFNFSKSACMSLDHHVVRENVLYNSETNHYLAGDRSESGEPRRNHVKQPDVLMIEAGSRASKEESSSKGRSGPEPRAGAGSKAFPSIIRDLRQEYDANFFILLETHVSGPRGKQIRDKMGFDKSFVVDAMGHSGGIWCLWDSAVWNVDVVDQDRQYIHLKVSGKNSNPWLLTAGICSSWENVQANCIWRVGDGSLIRFWDHYWIPDVGSLSATINQVSNITNSSDMLTDFLDVSGQWDIRKLQEVLPEDIVKRIATISPPSPWKEAYHIVWGLSSDGQFSIKIAYQNLRDTQATPNKIFRLVWTWKGPERVRTFLWLVIHNAILTNVERSRRHLTMDNACPRCRQHEESILHLLRDCSYARRVWQRLIPTNGINSFFNTSLHDWLILNLTANSYWSCLFGVAISSLWFFRNKLVFNGEIVDAASGSYQIQARTKEFLKVATSNLKPKNNQDTSGSIVRWVRPNGEYIKLNVDGSWFAHRSNAACGGVFRDSAGRFLKGFAGNLGNCSIMHAELWAIVHGLTIAITHGYQNLMVESDSVAAINFIKNGSSPGHHCAPLIQDVRVLTERLKKVSWIHVFREANTVADQLAKKGHDLPLGLHIFDSSPPDINYALLCDCIGTVRLRGS</sequence>
<dbReference type="InterPro" id="IPR012337">
    <property type="entry name" value="RNaseH-like_sf"/>
</dbReference>
<feature type="compositionally biased region" description="Polar residues" evidence="1">
    <location>
        <begin position="12"/>
        <end position="27"/>
    </location>
</feature>
<dbReference type="Pfam" id="PF13456">
    <property type="entry name" value="RVT_3"/>
    <property type="match status" value="1"/>
</dbReference>
<comment type="caution">
    <text evidence="4">The sequence shown here is derived from an EMBL/GenBank/DDBJ whole genome shotgun (WGS) entry which is preliminary data.</text>
</comment>
<feature type="region of interest" description="Disordered" evidence="1">
    <location>
        <begin position="211"/>
        <end position="262"/>
    </location>
</feature>
<dbReference type="Gene3D" id="3.30.420.10">
    <property type="entry name" value="Ribonuclease H-like superfamily/Ribonuclease H"/>
    <property type="match status" value="1"/>
</dbReference>
<dbReference type="GO" id="GO:0004523">
    <property type="term" value="F:RNA-DNA hybrid ribonuclease activity"/>
    <property type="evidence" value="ECO:0007669"/>
    <property type="project" value="InterPro"/>
</dbReference>
<name>A0A445DPD5_ARAHY</name>
<gene>
    <name evidence="4" type="ORF">Ahy_A03g011030</name>
</gene>
<dbReference type="GO" id="GO:0003676">
    <property type="term" value="F:nucleic acid binding"/>
    <property type="evidence" value="ECO:0007669"/>
    <property type="project" value="InterPro"/>
</dbReference>